<protein>
    <recommendedName>
        <fullName evidence="3">Glycosyltransferase</fullName>
    </recommendedName>
</protein>
<proteinExistence type="predicted"/>
<gene>
    <name evidence="1" type="ORF">DYU05_09400</name>
</gene>
<accession>A0A3E2NY59</accession>
<reference evidence="1 2" key="1">
    <citation type="submission" date="2018-08" db="EMBL/GenBank/DDBJ databases">
        <title>Mucilaginibacter terrae sp. nov., isolated from manganese diggings.</title>
        <authorList>
            <person name="Huang Y."/>
            <person name="Zhou Z."/>
        </authorList>
    </citation>
    <scope>NUCLEOTIDE SEQUENCE [LARGE SCALE GENOMIC DNA]</scope>
    <source>
        <strain evidence="1 2">ZH6</strain>
    </source>
</reference>
<comment type="caution">
    <text evidence="1">The sequence shown here is derived from an EMBL/GenBank/DDBJ whole genome shotgun (WGS) entry which is preliminary data.</text>
</comment>
<name>A0A3E2NY59_9SPHI</name>
<evidence type="ECO:0000313" key="2">
    <source>
        <dbReference type="Proteomes" id="UP000260823"/>
    </source>
</evidence>
<dbReference type="Gene3D" id="3.40.50.2000">
    <property type="entry name" value="Glycogen Phosphorylase B"/>
    <property type="match status" value="1"/>
</dbReference>
<keyword evidence="2" id="KW-1185">Reference proteome</keyword>
<dbReference type="RefSeq" id="WP_117382687.1">
    <property type="nucleotide sequence ID" value="NZ_QWDE01000001.1"/>
</dbReference>
<dbReference type="SUPFAM" id="SSF53756">
    <property type="entry name" value="UDP-Glycosyltransferase/glycogen phosphorylase"/>
    <property type="match status" value="1"/>
</dbReference>
<dbReference type="Proteomes" id="UP000260823">
    <property type="component" value="Unassembled WGS sequence"/>
</dbReference>
<dbReference type="EMBL" id="QWDE01000001">
    <property type="protein sequence ID" value="RFZ85790.1"/>
    <property type="molecule type" value="Genomic_DNA"/>
</dbReference>
<evidence type="ECO:0008006" key="3">
    <source>
        <dbReference type="Google" id="ProtNLM"/>
    </source>
</evidence>
<organism evidence="1 2">
    <name type="scientific">Mucilaginibacter terrenus</name>
    <dbReference type="NCBI Taxonomy" id="2482727"/>
    <lineage>
        <taxon>Bacteria</taxon>
        <taxon>Pseudomonadati</taxon>
        <taxon>Bacteroidota</taxon>
        <taxon>Sphingobacteriia</taxon>
        <taxon>Sphingobacteriales</taxon>
        <taxon>Sphingobacteriaceae</taxon>
        <taxon>Mucilaginibacter</taxon>
    </lineage>
</organism>
<dbReference type="AlphaFoldDB" id="A0A3E2NY59"/>
<dbReference type="OrthoDB" id="1100436at2"/>
<evidence type="ECO:0000313" key="1">
    <source>
        <dbReference type="EMBL" id="RFZ85790.1"/>
    </source>
</evidence>
<sequence>MDDNNSLSIVLICSSLEPGKDGVGDYSRRLAAELFKLGHECAVLSLNDRDVTDTIVEHQFADGVNVPVLRLSSSMEIKGRIQQAETWIKQLNPQWLSLQYVPFGYHPKGLKVGLSKSLLKLSNGRKWHIMFHELWVGIAKEESKKLQYWGEVQRLLIRSLITRLRPAVIQTNTKLYQQLINKLGFHADILPLFGNIPVKHLSEEQNINRAQGIRFVVFGAIHDRAPIATFAREAALYQKTRSIPVSLTMLGRKNDEQQRWAEEWRSAGLAVKVLGEQNAEVISAELSKANFGISATALAVIEKSGSFAAMREHGLPVISVSKPWTPKGFTEIIVPDSVVKYLEGNFESCISKINNVPYSSNISVVASQFISELKRG</sequence>